<evidence type="ECO:0008006" key="3">
    <source>
        <dbReference type="Google" id="ProtNLM"/>
    </source>
</evidence>
<dbReference type="NCBIfam" id="TIGR03696">
    <property type="entry name" value="Rhs_assc_core"/>
    <property type="match status" value="1"/>
</dbReference>
<gene>
    <name evidence="1" type="ORF">KE626_22105</name>
</gene>
<evidence type="ECO:0000313" key="2">
    <source>
        <dbReference type="Proteomes" id="UP000676386"/>
    </source>
</evidence>
<organism evidence="1 2">
    <name type="scientific">Chitinophaga hostae</name>
    <dbReference type="NCBI Taxonomy" id="2831022"/>
    <lineage>
        <taxon>Bacteria</taxon>
        <taxon>Pseudomonadati</taxon>
        <taxon>Bacteroidota</taxon>
        <taxon>Chitinophagia</taxon>
        <taxon>Chitinophagales</taxon>
        <taxon>Chitinophagaceae</taxon>
        <taxon>Chitinophaga</taxon>
    </lineage>
</organism>
<dbReference type="InterPro" id="IPR022385">
    <property type="entry name" value="Rhs_assc_core"/>
</dbReference>
<proteinExistence type="predicted"/>
<protein>
    <recommendedName>
        <fullName evidence="3">RHS repeat-associated core domain-containing protein</fullName>
    </recommendedName>
</protein>
<name>A0ABS5J482_9BACT</name>
<accession>A0ABS5J482</accession>
<evidence type="ECO:0000313" key="1">
    <source>
        <dbReference type="EMBL" id="MBS0030035.1"/>
    </source>
</evidence>
<comment type="caution">
    <text evidence="1">The sequence shown here is derived from an EMBL/GenBank/DDBJ whole genome shotgun (WGS) entry which is preliminary data.</text>
</comment>
<dbReference type="Gene3D" id="2.180.10.10">
    <property type="entry name" value="RHS repeat-associated core"/>
    <property type="match status" value="1"/>
</dbReference>
<keyword evidence="2" id="KW-1185">Reference proteome</keyword>
<dbReference type="EMBL" id="JAGTXB010000012">
    <property type="protein sequence ID" value="MBS0030035.1"/>
    <property type="molecule type" value="Genomic_DNA"/>
</dbReference>
<dbReference type="Proteomes" id="UP000676386">
    <property type="component" value="Unassembled WGS sequence"/>
</dbReference>
<reference evidence="1 2" key="1">
    <citation type="submission" date="2021-04" db="EMBL/GenBank/DDBJ databases">
        <title>Chitinophaga sp. nov., isolated from the rhizosphere soil.</title>
        <authorList>
            <person name="He S."/>
        </authorList>
    </citation>
    <scope>NUCLEOTIDE SEQUENCE [LARGE SCALE GENOMIC DNA]</scope>
    <source>
        <strain evidence="1 2">2R12</strain>
    </source>
</reference>
<sequence>MAGISSNALKGTQYSKNRKEYNGIEHTTDLDMNQYDAFFRTLDPQIGRWWQIDPKTESSLSESPYVSMGNDPAKNIDPLGDYFFGLFGSTSAQRRAAREVAEQTGGEVVNKTSRNIHVNYTTIEKTYSEAAGAAINTAIGHTVNFRSNGRVDGGSAVANAYIDQQAAFWSSHRVDEHGNIQFMRASGRADYVPVESLLVPLPPIASLFGGAAKVIRGGALVSMTEETFGQALFKGAEKMGNYEIWGTKGLVGNTFNRNIFLLDATKKSVSGLRVLINNMEAEAIGAGANKISIYGSSVINKGFLNPKIAERFGYSFEQSGSGVFMQKVLTP</sequence>